<evidence type="ECO:0000313" key="1">
    <source>
        <dbReference type="EMBL" id="KAI5068023.1"/>
    </source>
</evidence>
<keyword evidence="2" id="KW-1185">Reference proteome</keyword>
<sequence length="126" mass="14591">MGARPVRPRPWARAPAVRMWKGYPHSLALYYNLCLIEWEARGYRNILLKPSPLAGSLPTADLALPPWFGDDVLHASHRSNLLRKLPEHYSQFSWTEQPDLPYGWHHEEHGGLCKDLCWGVLHKNRC</sequence>
<organism evidence="1 2">
    <name type="scientific">Adiantum capillus-veneris</name>
    <name type="common">Maidenhair fern</name>
    <dbReference type="NCBI Taxonomy" id="13818"/>
    <lineage>
        <taxon>Eukaryota</taxon>
        <taxon>Viridiplantae</taxon>
        <taxon>Streptophyta</taxon>
        <taxon>Embryophyta</taxon>
        <taxon>Tracheophyta</taxon>
        <taxon>Polypodiopsida</taxon>
        <taxon>Polypodiidae</taxon>
        <taxon>Polypodiales</taxon>
        <taxon>Pteridineae</taxon>
        <taxon>Pteridaceae</taxon>
        <taxon>Vittarioideae</taxon>
        <taxon>Adiantum</taxon>
    </lineage>
</organism>
<dbReference type="Pfam" id="PF03013">
    <property type="entry name" value="Pyr_excise"/>
    <property type="match status" value="1"/>
</dbReference>
<name>A0A9D4UHH8_ADICA</name>
<dbReference type="AlphaFoldDB" id="A0A9D4UHH8"/>
<gene>
    <name evidence="1" type="ORF">GOP47_0016368</name>
</gene>
<dbReference type="Proteomes" id="UP000886520">
    <property type="component" value="Chromosome 16"/>
</dbReference>
<protein>
    <submittedName>
        <fullName evidence="1">Uncharacterized protein</fullName>
    </submittedName>
</protein>
<dbReference type="InterPro" id="IPR004260">
    <property type="entry name" value="Pyr-dimer_DNA_glycosylase"/>
</dbReference>
<reference evidence="1" key="1">
    <citation type="submission" date="2021-01" db="EMBL/GenBank/DDBJ databases">
        <title>Adiantum capillus-veneris genome.</title>
        <authorList>
            <person name="Fang Y."/>
            <person name="Liao Q."/>
        </authorList>
    </citation>
    <scope>NUCLEOTIDE SEQUENCE</scope>
    <source>
        <strain evidence="1">H3</strain>
        <tissue evidence="1">Leaf</tissue>
    </source>
</reference>
<comment type="caution">
    <text evidence="1">The sequence shown here is derived from an EMBL/GenBank/DDBJ whole genome shotgun (WGS) entry which is preliminary data.</text>
</comment>
<dbReference type="OrthoDB" id="1921581at2759"/>
<evidence type="ECO:0000313" key="2">
    <source>
        <dbReference type="Proteomes" id="UP000886520"/>
    </source>
</evidence>
<accession>A0A9D4UHH8</accession>
<dbReference type="EMBL" id="JABFUD020000016">
    <property type="protein sequence ID" value="KAI5068023.1"/>
    <property type="molecule type" value="Genomic_DNA"/>
</dbReference>
<proteinExistence type="predicted"/>